<name>A0A812QRJ8_SYMPI</name>
<dbReference type="AlphaFoldDB" id="A0A812QRJ8"/>
<evidence type="ECO:0000313" key="2">
    <source>
        <dbReference type="Proteomes" id="UP000649617"/>
    </source>
</evidence>
<feature type="non-terminal residue" evidence="1">
    <location>
        <position position="496"/>
    </location>
</feature>
<proteinExistence type="predicted"/>
<dbReference type="EMBL" id="CAJNIZ010017602">
    <property type="protein sequence ID" value="CAE7400539.1"/>
    <property type="molecule type" value="Genomic_DNA"/>
</dbReference>
<sequence>PCTSRHPNVFCEARDLLVNGAGLAFATRGVGVNELEVAKCEDGNPKIWKTPDHSPAGMHMPVDCGVPYPIWRGVGQQCGFCRVQVHWKASDSYRSCDGYCKAQGGIACEKAFIGSAGDCDTRSTIKCSDSIVNVDAMCQCAAPKVKESAANLKYAAALPRPAEADMQCLEEVDSGCGSLKDKKSCLGSRDGGMESLRGLQVYGEPCVWCGGGLCTDHSSSLCVAYDFVANGLGLAFGARAPAAVSEVASCTKQAHDEMLGAAAPPVPAMAKAGTQSQSESPVGPEAVCGVHPKCSKLDGYCCPNSAGVFLDCCNSNGPMAIADQATLQAQLPATAVHVVVPKVAAPVVVAPQELPKLKYMDHVPDPVPPKVPEPILGVGTWKPPRPDQADLGCMLEEPKGCGSLDDRNAVFDDLQCLKRSEIGCNNIKDKNQCLSSMDARPFDEVAGFKARNQPCVWCGGGSCHSNNANACEPYDFVMNGAGTENQHTTCFHFAAA</sequence>
<gene>
    <name evidence="1" type="primary">Gp1ba</name>
    <name evidence="1" type="ORF">SPIL2461_LOCUS9879</name>
</gene>
<protein>
    <submittedName>
        <fullName evidence="1">Gp1ba protein</fullName>
    </submittedName>
</protein>
<comment type="caution">
    <text evidence="1">The sequence shown here is derived from an EMBL/GenBank/DDBJ whole genome shotgun (WGS) entry which is preliminary data.</text>
</comment>
<accession>A0A812QRJ8</accession>
<dbReference type="OrthoDB" id="425209at2759"/>
<organism evidence="1 2">
    <name type="scientific">Symbiodinium pilosum</name>
    <name type="common">Dinoflagellate</name>
    <dbReference type="NCBI Taxonomy" id="2952"/>
    <lineage>
        <taxon>Eukaryota</taxon>
        <taxon>Sar</taxon>
        <taxon>Alveolata</taxon>
        <taxon>Dinophyceae</taxon>
        <taxon>Suessiales</taxon>
        <taxon>Symbiodiniaceae</taxon>
        <taxon>Symbiodinium</taxon>
    </lineage>
</organism>
<evidence type="ECO:0000313" key="1">
    <source>
        <dbReference type="EMBL" id="CAE7400539.1"/>
    </source>
</evidence>
<reference evidence="1" key="1">
    <citation type="submission" date="2021-02" db="EMBL/GenBank/DDBJ databases">
        <authorList>
            <person name="Dougan E. K."/>
            <person name="Rhodes N."/>
            <person name="Thang M."/>
            <person name="Chan C."/>
        </authorList>
    </citation>
    <scope>NUCLEOTIDE SEQUENCE</scope>
</reference>
<dbReference type="Proteomes" id="UP000649617">
    <property type="component" value="Unassembled WGS sequence"/>
</dbReference>
<keyword evidence="2" id="KW-1185">Reference proteome</keyword>